<evidence type="ECO:0000259" key="1">
    <source>
        <dbReference type="Pfam" id="PF01408"/>
    </source>
</evidence>
<feature type="domain" description="Gfo/Idh/MocA-like oxidoreductase N-terminal" evidence="1">
    <location>
        <begin position="3"/>
        <end position="122"/>
    </location>
</feature>
<proteinExistence type="predicted"/>
<dbReference type="Gene3D" id="3.30.360.10">
    <property type="entry name" value="Dihydrodipicolinate Reductase, domain 2"/>
    <property type="match status" value="1"/>
</dbReference>
<sequence length="344" mass="39858">MWKIGVIGTGYWSEKHIKAWQFISDAEIKGFCDQNKGLLFEKAAQFHVPTEYCYTSLEEMLSEADIDVVDIITPPETHLELVRLAAAAGKHIMCQKPFARSVEEAEQIVGIAEAAGVRLMVTENWRWLEPFQIIKKLLAENIVGNMNVIRYTHTDFYSPRFAPEKELPQPFFRDMPKLLFYEMGVHWLDTWRFLFGEPQRLYAETKRVSPYTQGEDTGIIMLGYEHYFGLMDMSWATRRELNGQLPEQVLPDHKEQLVIEGDEATLKLYNTGKLCLINNQGVEKVLIEKTELNYEESHKKLQAHFIDCLNTGKEFQTSGHDNIKTLQLVFDTYDSAENHKVHVY</sequence>
<name>A0A7H0Y676_9BACL</name>
<dbReference type="SUPFAM" id="SSF51735">
    <property type="entry name" value="NAD(P)-binding Rossmann-fold domains"/>
    <property type="match status" value="1"/>
</dbReference>
<protein>
    <submittedName>
        <fullName evidence="3">Gfo/Idh/MocA family oxidoreductase</fullName>
    </submittedName>
</protein>
<dbReference type="AlphaFoldDB" id="A0A7H0Y676"/>
<dbReference type="Pfam" id="PF22725">
    <property type="entry name" value="GFO_IDH_MocA_C3"/>
    <property type="match status" value="1"/>
</dbReference>
<dbReference type="Gene3D" id="3.40.50.720">
    <property type="entry name" value="NAD(P)-binding Rossmann-like Domain"/>
    <property type="match status" value="1"/>
</dbReference>
<dbReference type="InterPro" id="IPR055170">
    <property type="entry name" value="GFO_IDH_MocA-like_dom"/>
</dbReference>
<reference evidence="3 4" key="1">
    <citation type="submission" date="2020-09" db="EMBL/GenBank/DDBJ databases">
        <title>Characterization of Paenibacillus peoriae strain ZF390 with broad-spectrum antimicrobial activity as a potential biocontrol agent.</title>
        <authorList>
            <person name="Li L."/>
            <person name="Zhao Y."/>
            <person name="Li B."/>
            <person name="Xie X."/>
        </authorList>
    </citation>
    <scope>NUCLEOTIDE SEQUENCE [LARGE SCALE GENOMIC DNA]</scope>
    <source>
        <strain evidence="3 4">ZF390</strain>
    </source>
</reference>
<dbReference type="EMBL" id="CP061172">
    <property type="protein sequence ID" value="QNR66584.1"/>
    <property type="molecule type" value="Genomic_DNA"/>
</dbReference>
<dbReference type="PANTHER" id="PTHR43708">
    <property type="entry name" value="CONSERVED EXPRESSED OXIDOREDUCTASE (EUROFUNG)"/>
    <property type="match status" value="1"/>
</dbReference>
<dbReference type="SUPFAM" id="SSF55347">
    <property type="entry name" value="Glyceraldehyde-3-phosphate dehydrogenase-like, C-terminal domain"/>
    <property type="match status" value="1"/>
</dbReference>
<dbReference type="Proteomes" id="UP000516384">
    <property type="component" value="Chromosome"/>
</dbReference>
<gene>
    <name evidence="3" type="ORF">IAQ67_22665</name>
</gene>
<dbReference type="RefSeq" id="WP_190297882.1">
    <property type="nucleotide sequence ID" value="NZ_CP061172.1"/>
</dbReference>
<evidence type="ECO:0000259" key="2">
    <source>
        <dbReference type="Pfam" id="PF22725"/>
    </source>
</evidence>
<dbReference type="InterPro" id="IPR000683">
    <property type="entry name" value="Gfo/Idh/MocA-like_OxRdtase_N"/>
</dbReference>
<dbReference type="PANTHER" id="PTHR43708:SF8">
    <property type="entry name" value="OXIDOREDUCTASE"/>
    <property type="match status" value="1"/>
</dbReference>
<organism evidence="3 4">
    <name type="scientific">Paenibacillus peoriae</name>
    <dbReference type="NCBI Taxonomy" id="59893"/>
    <lineage>
        <taxon>Bacteria</taxon>
        <taxon>Bacillati</taxon>
        <taxon>Bacillota</taxon>
        <taxon>Bacilli</taxon>
        <taxon>Bacillales</taxon>
        <taxon>Paenibacillaceae</taxon>
        <taxon>Paenibacillus</taxon>
    </lineage>
</organism>
<dbReference type="GO" id="GO:0000166">
    <property type="term" value="F:nucleotide binding"/>
    <property type="evidence" value="ECO:0007669"/>
    <property type="project" value="InterPro"/>
</dbReference>
<feature type="domain" description="GFO/IDH/MocA-like oxidoreductase" evidence="2">
    <location>
        <begin position="131"/>
        <end position="265"/>
    </location>
</feature>
<evidence type="ECO:0000313" key="3">
    <source>
        <dbReference type="EMBL" id="QNR66584.1"/>
    </source>
</evidence>
<evidence type="ECO:0000313" key="4">
    <source>
        <dbReference type="Proteomes" id="UP000516384"/>
    </source>
</evidence>
<accession>A0A7H0Y676</accession>
<dbReference type="Pfam" id="PF01408">
    <property type="entry name" value="GFO_IDH_MocA"/>
    <property type="match status" value="1"/>
</dbReference>
<dbReference type="InterPro" id="IPR051317">
    <property type="entry name" value="Gfo/Idh/MocA_oxidoreduct"/>
</dbReference>
<dbReference type="InterPro" id="IPR036291">
    <property type="entry name" value="NAD(P)-bd_dom_sf"/>
</dbReference>